<dbReference type="GeneID" id="569714"/>
<dbReference type="RefSeq" id="NP_001186657.1">
    <property type="nucleotide sequence ID" value="NM_001199728.1"/>
</dbReference>
<reference evidence="7" key="1">
    <citation type="journal article" date="2006" name="Dev. Biol.">
        <title>HNF factors form a network to regulate liver-enriched genes in zebrafish.</title>
        <authorList>
            <person name="Cheng W."/>
            <person name="Guo L."/>
            <person name="Zhang Z."/>
            <person name="Soo H.M."/>
            <person name="Wen C."/>
            <person name="Wu W."/>
            <person name="Peng J."/>
        </authorList>
    </citation>
    <scope>NUCLEOTIDE SEQUENCE</scope>
    <source>
        <strain evidence="7">Tuebingen</strain>
    </source>
</reference>
<sequence length="191" mass="21557">MIAATLWGLVSSVMGLFYVGLQVMVPCLPPAPLSTSVINTDEYTGTWYFVAAAVWDEDDLKTLQTTDSIVLQIQKNSDSTLKVTETMRIGDACLKNVTNYYALPATSPFLFREDFDTIAVIWDGKYINCPTCIIMLYVGEDEEMNTFLFSRDEKTTEEAIQEFKSKTECLLMEDMWRAPLKNGYCKVDDSA</sequence>
<dbReference type="CDD" id="cd19450">
    <property type="entry name" value="lipocalin_ApoM"/>
    <property type="match status" value="1"/>
</dbReference>
<gene>
    <name evidence="7 8" type="primary">apom</name>
    <name evidence="7" type="synonym">fb62d12</name>
    <name evidence="7" type="synonym">si:ch211-235o23.2</name>
    <name evidence="7" type="synonym">wu:fb62d12</name>
</gene>
<accession>A0A8M1NXE0</accession>
<reference evidence="7" key="2">
    <citation type="journal article" date="2010" name="BMC Genomics">
        <title>Mercury-induced hepatotoxicity in zebrafish: in vivo mechanistic insights from transcriptome analysis, phenotype anchoring and targeted gene expression validation.</title>
        <authorList>
            <person name="Ung C.Y."/>
            <person name="Lam S.H."/>
            <person name="Hlaing M.M."/>
            <person name="Winata C.L."/>
            <person name="Korzh S."/>
            <person name="Mathavan S."/>
            <person name="Gong Z."/>
        </authorList>
    </citation>
    <scope>NUCLEOTIDE SEQUENCE</scope>
    <source>
        <strain evidence="7">Tuebingen</strain>
    </source>
</reference>
<evidence type="ECO:0000256" key="5">
    <source>
        <dbReference type="SAM" id="SignalP"/>
    </source>
</evidence>
<dbReference type="GO" id="GO:0005576">
    <property type="term" value="C:extracellular region"/>
    <property type="evidence" value="ECO:0007669"/>
    <property type="project" value="UniProtKB-SubCell"/>
</dbReference>
<dbReference type="PANTHER" id="PTHR11967">
    <property type="entry name" value="ALPHA-1-ACID GLYCOPROTEIN"/>
    <property type="match status" value="1"/>
</dbReference>
<reference evidence="7" key="7">
    <citation type="journal article" date="2017" name="Nat. Commun.">
        <title>Evolution of complexity in the zebrafish synapse proteome.</title>
        <authorList>
            <person name="Bayes A."/>
            <person name="Collins M.O."/>
            <person name="Reig-Viader R."/>
            <person name="Gou G."/>
            <person name="Goulding D."/>
            <person name="Izquierdo A."/>
            <person name="Choudhary J.S."/>
            <person name="Emes R.D."/>
            <person name="Grant S.G."/>
        </authorList>
    </citation>
    <scope>NUCLEOTIDE SEQUENCE</scope>
    <source>
        <strain evidence="7">Tuebingen</strain>
    </source>
</reference>
<dbReference type="KEGG" id="dre:569714"/>
<dbReference type="ZFIN" id="ZDB-GENE-010605-5">
    <property type="gene designation" value="apom"/>
</dbReference>
<keyword evidence="2" id="KW-0964">Secreted</keyword>
<evidence type="ECO:0007829" key="9">
    <source>
        <dbReference type="PeptideAtlas" id="A0A8M1NXE0"/>
    </source>
</evidence>
<organism evidence="6 7">
    <name type="scientific">Danio rerio</name>
    <name type="common">Zebrafish</name>
    <name type="synonym">Brachydanio rerio</name>
    <dbReference type="NCBI Taxonomy" id="7955"/>
    <lineage>
        <taxon>Eukaryota</taxon>
        <taxon>Metazoa</taxon>
        <taxon>Chordata</taxon>
        <taxon>Craniata</taxon>
        <taxon>Vertebrata</taxon>
        <taxon>Euteleostomi</taxon>
        <taxon>Actinopterygii</taxon>
        <taxon>Neopterygii</taxon>
        <taxon>Teleostei</taxon>
        <taxon>Ostariophysi</taxon>
        <taxon>Cypriniformes</taxon>
        <taxon>Danionidae</taxon>
        <taxon>Danioninae</taxon>
        <taxon>Danio</taxon>
    </lineage>
</organism>
<keyword evidence="6" id="KW-1185">Reference proteome</keyword>
<feature type="signal peptide" evidence="5">
    <location>
        <begin position="1"/>
        <end position="15"/>
    </location>
</feature>
<protein>
    <submittedName>
        <fullName evidence="7">Apolipoprotein M</fullName>
    </submittedName>
</protein>
<name>A0A8M1NXE0_DANRE</name>
<comment type="subcellular location">
    <subcellularLocation>
        <location evidence="1">Secreted</location>
    </subcellularLocation>
</comment>
<feature type="chain" id="PRO_5035035274" evidence="5">
    <location>
        <begin position="16"/>
        <end position="191"/>
    </location>
</feature>
<reference evidence="7" key="4">
    <citation type="journal article" date="2015" name="Nat. Commun.">
        <title>RFX transcription factors are essential for hearing in mice.</title>
        <authorList>
            <person name="Elkon R."/>
            <person name="Milon B."/>
            <person name="Morrison L."/>
            <person name="Shah M."/>
            <person name="Vijayakumar S."/>
            <person name="Racherla M."/>
            <person name="Leitch C.C."/>
            <person name="Silipino L."/>
            <person name="Hadi S."/>
            <person name="Weiss-Gayet M."/>
            <person name="Barras E."/>
            <person name="Schmid C.D."/>
            <person name="Ait-Lounis A."/>
            <person name="Barnes A."/>
            <person name="Song Y."/>
            <person name="Eisenman D.J."/>
            <person name="Eliyahu E."/>
            <person name="Frolenkov G.I."/>
            <person name="Strome S.E."/>
            <person name="Durand B."/>
            <person name="Zaghloul N.A."/>
            <person name="Jones S.M."/>
            <person name="Reith W."/>
            <person name="Hertzano R."/>
        </authorList>
    </citation>
    <scope>NUCLEOTIDE SEQUENCE</scope>
    <source>
        <strain evidence="7">Tuebingen</strain>
    </source>
</reference>
<dbReference type="AlphaFoldDB" id="A0A8M1NXE0"/>
<reference evidence="7" key="3">
    <citation type="journal article" date="2015" name="BMC Genomics">
        <title>Partial depletion of yolk during zebrafish embryogenesis changes the dynamics of methionine cycle and metabolic genes.</title>
        <authorList>
            <person name="Huang Y."/>
            <person name="Linsen S.E."/>
        </authorList>
    </citation>
    <scope>NUCLEOTIDE SEQUENCE</scope>
    <source>
        <strain evidence="7">Tuebingen</strain>
    </source>
</reference>
<dbReference type="InterPro" id="IPR012674">
    <property type="entry name" value="Calycin"/>
</dbReference>
<dbReference type="FunCoup" id="A0A8M1NXE0">
    <property type="interactions" value="885"/>
</dbReference>
<evidence type="ECO:0000256" key="3">
    <source>
        <dbReference type="ARBA" id="ARBA00022729"/>
    </source>
</evidence>
<keyword evidence="3 5" id="KW-0732">Signal</keyword>
<reference evidence="7" key="10">
    <citation type="journal article" date="2023" name="Cell. Death. Discov.">
        <title>Wdr5-mediated H3K4me3 coordinately regulates cell differentiation, proliferation termination, and survival in digestive organogenesis.</title>
        <authorList>
            <person name="Zhang Z."/>
            <person name="Yang C."/>
            <person name="Wang Z."/>
            <person name="Guo L."/>
            <person name="Xu Y."/>
            <person name="Gao C."/>
            <person name="Sun Y."/>
            <person name="Zhang Z."/>
            <person name="Peng J."/>
            <person name="Hu M."/>
            <person name="Jan Lo L."/>
            <person name="Ma Z."/>
            <person name="Chen J."/>
        </authorList>
    </citation>
    <scope>NUCLEOTIDE SEQUENCE</scope>
    <source>
        <strain evidence="7">Tuebingen</strain>
    </source>
</reference>
<reference evidence="7" key="11">
    <citation type="submission" date="2025-08" db="UniProtKB">
        <authorList>
            <consortium name="RefSeq"/>
        </authorList>
    </citation>
    <scope>IDENTIFICATION</scope>
    <source>
        <strain evidence="7">Tuebingen</strain>
    </source>
</reference>
<evidence type="ECO:0000256" key="4">
    <source>
        <dbReference type="ARBA" id="ARBA00023180"/>
    </source>
</evidence>
<evidence type="ECO:0000313" key="7">
    <source>
        <dbReference type="RefSeq" id="NP_001186657.1"/>
    </source>
</evidence>
<keyword evidence="9" id="KW-1267">Proteomics identification</keyword>
<reference evidence="7" key="6">
    <citation type="journal article" date="2016" name="Toxicol. Sci.">
        <title>Embryonic Atrazine Exposure Elicits Alterations in Genes Associated with Neuroendocrine Function in Adult Male Zebrafish.</title>
        <authorList>
            <person name="Wirbisky S.E."/>
            <person name="Sepulveda M.S."/>
            <person name="Weber G.J."/>
            <person name="Jannasch A.S."/>
            <person name="Horzmann K.A."/>
            <person name="Freeman J.L."/>
        </authorList>
    </citation>
    <scope>NUCLEOTIDE SEQUENCE</scope>
    <source>
        <strain evidence="7">Tuebingen</strain>
    </source>
</reference>
<proteinExistence type="evidence at protein level"/>
<dbReference type="CTD" id="55937"/>
<evidence type="ECO:0000313" key="6">
    <source>
        <dbReference type="Proteomes" id="UP000000437"/>
    </source>
</evidence>
<dbReference type="Gene3D" id="2.40.128.20">
    <property type="match status" value="1"/>
</dbReference>
<evidence type="ECO:0000256" key="2">
    <source>
        <dbReference type="ARBA" id="ARBA00022525"/>
    </source>
</evidence>
<reference evidence="7" key="9">
    <citation type="journal article" date="2022" name="J. Genet. Genomics">
        <title>Cdx1b protects intestinal cell fate by repressing signaling networks for liver specification.</title>
        <authorList>
            <person name="Jin Q."/>
            <person name="Gao Y."/>
            <person name="Shuai S."/>
            <person name="Chen Y."/>
            <person name="Wang K."/>
            <person name="Chen J."/>
            <person name="Peng J."/>
            <person name="Gao C."/>
        </authorList>
    </citation>
    <scope>NUCLEOTIDE SEQUENCE</scope>
    <source>
        <strain evidence="7">Tuebingen</strain>
    </source>
</reference>
<dbReference type="InterPro" id="IPR022272">
    <property type="entry name" value="Lipocalin_CS"/>
</dbReference>
<reference evidence="7" key="5">
    <citation type="journal article" date="2016" name="Sci. Rep.">
        <title>Parental vitamin deficiency affects the embryonic gene expression of immune-, lipid transport- and apolipoprotein genes.</title>
        <authorList>
            <person name="Skjaerven K.H."/>
            <person name="Jakt L.M."/>
            <person name="Dahl J.A."/>
            <person name="Espe M."/>
            <person name="Aanes H."/>
            <person name="Hamre K."/>
            <person name="Fernandes J.M."/>
        </authorList>
    </citation>
    <scope>NUCLEOTIDE SEQUENCE</scope>
    <source>
        <strain evidence="7">Tuebingen</strain>
    </source>
</reference>
<evidence type="ECO:0000313" key="8">
    <source>
        <dbReference type="ZFIN" id="ZDB-GENE-010605-5"/>
    </source>
</evidence>
<keyword evidence="4" id="KW-0325">Glycoprotein</keyword>
<dbReference type="InterPro" id="IPR022734">
    <property type="entry name" value="ApoM"/>
</dbReference>
<dbReference type="PANTHER" id="PTHR11967:SF2">
    <property type="entry name" value="ALPHA-1-ACID GLYCOPROTEIN 1"/>
    <property type="match status" value="1"/>
</dbReference>
<dbReference type="SUPFAM" id="SSF50814">
    <property type="entry name" value="Lipocalins"/>
    <property type="match status" value="1"/>
</dbReference>
<dbReference type="AGR" id="ZFIN:ZDB-GENE-010605-5"/>
<dbReference type="OrthoDB" id="9944312at2759"/>
<dbReference type="Pfam" id="PF11032">
    <property type="entry name" value="ApoM"/>
    <property type="match status" value="1"/>
</dbReference>
<dbReference type="PROSITE" id="PS00213">
    <property type="entry name" value="LIPOCALIN"/>
    <property type="match status" value="1"/>
</dbReference>
<dbReference type="Proteomes" id="UP000000437">
    <property type="component" value="Chromosome 2"/>
</dbReference>
<evidence type="ECO:0000256" key="1">
    <source>
        <dbReference type="ARBA" id="ARBA00004613"/>
    </source>
</evidence>
<reference evidence="7" key="8">
    <citation type="journal article" date="2022" name="Cells">
        <title>Unraveling Differential Transcriptomes and Cell Types in Zebrafish Larvae Intestine and Liver.</title>
        <authorList>
            <person name="Gao Y."/>
            <person name="Jin Q."/>
            <person name="Gao C."/>
            <person name="Chen Y."/>
            <person name="Sun Z."/>
            <person name="Guo G."/>
            <person name="Peng J."/>
        </authorList>
    </citation>
    <scope>NUCLEOTIDE SEQUENCE</scope>
    <source>
        <strain evidence="7">Tuebingen</strain>
    </source>
</reference>